<organism evidence="6 7">
    <name type="scientific">Musicola paradisiaca (strain Ech703)</name>
    <name type="common">Dickeya paradisiaca</name>
    <name type="synonym">Dickeya dadantii</name>
    <dbReference type="NCBI Taxonomy" id="579405"/>
    <lineage>
        <taxon>Bacteria</taxon>
        <taxon>Pseudomonadati</taxon>
        <taxon>Pseudomonadota</taxon>
        <taxon>Gammaproteobacteria</taxon>
        <taxon>Enterobacterales</taxon>
        <taxon>Pectobacteriaceae</taxon>
        <taxon>Musicola</taxon>
    </lineage>
</organism>
<reference evidence="6" key="1">
    <citation type="submission" date="2009-06" db="EMBL/GenBank/DDBJ databases">
        <title>Complete sequence of Dickeya dadantii Ech703.</title>
        <authorList>
            <consortium name="US DOE Joint Genome Institute"/>
            <person name="Lucas S."/>
            <person name="Copeland A."/>
            <person name="Lapidus A."/>
            <person name="Glavina del Rio T."/>
            <person name="Dalin E."/>
            <person name="Tice H."/>
            <person name="Bruce D."/>
            <person name="Goodwin L."/>
            <person name="Pitluck S."/>
            <person name="Chertkov O."/>
            <person name="Brettin T."/>
            <person name="Detter J.C."/>
            <person name="Han C."/>
            <person name="Larimer F."/>
            <person name="Land M."/>
            <person name="Hauser L."/>
            <person name="Kyrpides N."/>
            <person name="Mikhailova N."/>
            <person name="Balakrishnan V."/>
            <person name="Glasner J."/>
            <person name="Perna N.T."/>
        </authorList>
    </citation>
    <scope>NUCLEOTIDE SEQUENCE [LARGE SCALE GENOMIC DNA]</scope>
    <source>
        <strain evidence="6">Ech703</strain>
    </source>
</reference>
<dbReference type="HOGENOM" id="CLU_037628_6_1_6"/>
<evidence type="ECO:0000259" key="5">
    <source>
        <dbReference type="PROSITE" id="PS50932"/>
    </source>
</evidence>
<evidence type="ECO:0000313" key="6">
    <source>
        <dbReference type="EMBL" id="ACS85407.1"/>
    </source>
</evidence>
<dbReference type="RefSeq" id="WP_012765224.1">
    <property type="nucleotide sequence ID" value="NC_012880.1"/>
</dbReference>
<keyword evidence="1" id="KW-0678">Repressor</keyword>
<dbReference type="Pfam" id="PF00356">
    <property type="entry name" value="LacI"/>
    <property type="match status" value="1"/>
</dbReference>
<dbReference type="CDD" id="cd01392">
    <property type="entry name" value="HTH_LacI"/>
    <property type="match status" value="1"/>
</dbReference>
<name>C6C3R2_MUSP7</name>
<evidence type="ECO:0000256" key="1">
    <source>
        <dbReference type="ARBA" id="ARBA00022491"/>
    </source>
</evidence>
<dbReference type="Gene3D" id="1.10.260.40">
    <property type="entry name" value="lambda repressor-like DNA-binding domains"/>
    <property type="match status" value="1"/>
</dbReference>
<dbReference type="Gene3D" id="3.40.50.2300">
    <property type="match status" value="2"/>
</dbReference>
<evidence type="ECO:0000313" key="7">
    <source>
        <dbReference type="Proteomes" id="UP000002734"/>
    </source>
</evidence>
<dbReference type="SMART" id="SM00354">
    <property type="entry name" value="HTH_LACI"/>
    <property type="match status" value="1"/>
</dbReference>
<evidence type="ECO:0000256" key="3">
    <source>
        <dbReference type="ARBA" id="ARBA00023125"/>
    </source>
</evidence>
<dbReference type="GO" id="GO:0000976">
    <property type="term" value="F:transcription cis-regulatory region binding"/>
    <property type="evidence" value="ECO:0007669"/>
    <property type="project" value="TreeGrafter"/>
</dbReference>
<dbReference type="SUPFAM" id="SSF53822">
    <property type="entry name" value="Periplasmic binding protein-like I"/>
    <property type="match status" value="1"/>
</dbReference>
<dbReference type="InterPro" id="IPR046335">
    <property type="entry name" value="LacI/GalR-like_sensor"/>
</dbReference>
<dbReference type="Pfam" id="PF13377">
    <property type="entry name" value="Peripla_BP_3"/>
    <property type="match status" value="1"/>
</dbReference>
<dbReference type="CDD" id="cd06267">
    <property type="entry name" value="PBP1_LacI_sugar_binding-like"/>
    <property type="match status" value="1"/>
</dbReference>
<dbReference type="PROSITE" id="PS50932">
    <property type="entry name" value="HTH_LACI_2"/>
    <property type="match status" value="1"/>
</dbReference>
<dbReference type="KEGG" id="dda:Dd703_1610"/>
<evidence type="ECO:0000256" key="4">
    <source>
        <dbReference type="ARBA" id="ARBA00023163"/>
    </source>
</evidence>
<proteinExistence type="predicted"/>
<protein>
    <submittedName>
        <fullName evidence="6">Transcriptional regulator, LacI family</fullName>
    </submittedName>
</protein>
<dbReference type="PANTHER" id="PTHR30146:SF151">
    <property type="entry name" value="HTH-TYPE TRANSCRIPTIONAL REPRESSOR CYTR"/>
    <property type="match status" value="1"/>
</dbReference>
<dbReference type="AlphaFoldDB" id="C6C3R2"/>
<dbReference type="GO" id="GO:0003700">
    <property type="term" value="F:DNA-binding transcription factor activity"/>
    <property type="evidence" value="ECO:0007669"/>
    <property type="project" value="TreeGrafter"/>
</dbReference>
<sequence length="356" mass="39414">MKKNLKIREIAQQTGFSISTVSRVLAGKSNTSETARTRILTSARQHGVMDDLVSGRLFMNSLTVFAPERAFNSRTDIFYHKVLQGIHDALDAYDVRLKYCGLAENDSDVTLFLEKMSSPDAEGAVLIGIDDPYIHALAADLGKPCVLINCFDRKMKLAGVSPAHRLIGEFAANYLVEQGHRQILTLLCLRRYTMEWRLAGIRDAYQQHNLPFSDDACLLTTQGFSTSEAELAVSRYLADTPQDCWPTALLVGGDFMCVGAVNALLKAGLRVPQDISIMSMDSANLAAVQDIPLTSVLVPREELGREAVRLLQLQLLQPGRPAGNMMLNGTLIVRESVKRIRASKQHCPVQDYDLYD</sequence>
<evidence type="ECO:0000256" key="2">
    <source>
        <dbReference type="ARBA" id="ARBA00023015"/>
    </source>
</evidence>
<dbReference type="eggNOG" id="COG1609">
    <property type="taxonomic scope" value="Bacteria"/>
</dbReference>
<dbReference type="InterPro" id="IPR028082">
    <property type="entry name" value="Peripla_BP_I"/>
</dbReference>
<gene>
    <name evidence="6" type="ordered locus">Dd703_1610</name>
</gene>
<dbReference type="SUPFAM" id="SSF47413">
    <property type="entry name" value="lambda repressor-like DNA-binding domains"/>
    <property type="match status" value="1"/>
</dbReference>
<feature type="domain" description="HTH lacI-type" evidence="5">
    <location>
        <begin position="5"/>
        <end position="47"/>
    </location>
</feature>
<dbReference type="EMBL" id="CP001654">
    <property type="protein sequence ID" value="ACS85407.1"/>
    <property type="molecule type" value="Genomic_DNA"/>
</dbReference>
<keyword evidence="4" id="KW-0804">Transcription</keyword>
<dbReference type="Proteomes" id="UP000002734">
    <property type="component" value="Chromosome"/>
</dbReference>
<dbReference type="PANTHER" id="PTHR30146">
    <property type="entry name" value="LACI-RELATED TRANSCRIPTIONAL REPRESSOR"/>
    <property type="match status" value="1"/>
</dbReference>
<accession>C6C3R2</accession>
<dbReference type="STRING" id="579405.Dd703_1610"/>
<dbReference type="InterPro" id="IPR010982">
    <property type="entry name" value="Lambda_DNA-bd_dom_sf"/>
</dbReference>
<keyword evidence="2" id="KW-0805">Transcription regulation</keyword>
<keyword evidence="3" id="KW-0238">DNA-binding</keyword>
<dbReference type="InterPro" id="IPR000843">
    <property type="entry name" value="HTH_LacI"/>
</dbReference>
<keyword evidence="7" id="KW-1185">Reference proteome</keyword>